<evidence type="ECO:0000256" key="1">
    <source>
        <dbReference type="ARBA" id="ARBA00004123"/>
    </source>
</evidence>
<keyword evidence="7" id="KW-0539">Nucleus</keyword>
<dbReference type="InterPro" id="IPR052202">
    <property type="entry name" value="Yeast_MetPath_Reg"/>
</dbReference>
<comment type="caution">
    <text evidence="10">The sequence shown here is derived from an EMBL/GenBank/DDBJ whole genome shotgun (WGS) entry which is preliminary data.</text>
</comment>
<evidence type="ECO:0000256" key="6">
    <source>
        <dbReference type="ARBA" id="ARBA00023163"/>
    </source>
</evidence>
<accession>A0AAN7C5Z4</accession>
<dbReference type="Proteomes" id="UP001303760">
    <property type="component" value="Unassembled WGS sequence"/>
</dbReference>
<feature type="compositionally biased region" description="Low complexity" evidence="8">
    <location>
        <begin position="823"/>
        <end position="834"/>
    </location>
</feature>
<dbReference type="SMART" id="SM00066">
    <property type="entry name" value="GAL4"/>
    <property type="match status" value="1"/>
</dbReference>
<feature type="compositionally biased region" description="Polar residues" evidence="8">
    <location>
        <begin position="850"/>
        <end position="861"/>
    </location>
</feature>
<evidence type="ECO:0000256" key="4">
    <source>
        <dbReference type="ARBA" id="ARBA00023015"/>
    </source>
</evidence>
<dbReference type="PANTHER" id="PTHR47782">
    <property type="entry name" value="ZN(II)2CYS6 TRANSCRIPTION FACTOR (EUROFUNG)-RELATED"/>
    <property type="match status" value="1"/>
</dbReference>
<dbReference type="PANTHER" id="PTHR47782:SF8">
    <property type="entry name" value="ZN(II)2CYS6 TRANSCRIPTION FACTOR (EUROFUNG)"/>
    <property type="match status" value="1"/>
</dbReference>
<feature type="region of interest" description="Disordered" evidence="8">
    <location>
        <begin position="705"/>
        <end position="747"/>
    </location>
</feature>
<dbReference type="InterPro" id="IPR036864">
    <property type="entry name" value="Zn2-C6_fun-type_DNA-bd_sf"/>
</dbReference>
<feature type="compositionally biased region" description="Pro residues" evidence="8">
    <location>
        <begin position="787"/>
        <end position="800"/>
    </location>
</feature>
<dbReference type="Gene3D" id="4.10.240.10">
    <property type="entry name" value="Zn(2)-C6 fungal-type DNA-binding domain"/>
    <property type="match status" value="1"/>
</dbReference>
<name>A0AAN7C5Z4_9PEZI</name>
<sequence>MDPAAVFYHSLGAGLPSPLQQFFTGRHPVPGPYPWDNPEHNAHDAPHRVAHTLTACCRCRQRKTRCDPALPRCLPCERSGSTCEYYDSAKGKKINRTYVVSLQKKVRELEAELAQYTDQESEYPLNHDDMVCPGGIVRLDETDEMPRYLGPSSGTAMTRLLMEEAKRFAESRRIANLIPAVLARRAEQRDRMQSVVMGGSISGPSGRKKSYPAHSIIPASSLPSKEIVVGLARAFNDRVQLFAPILHEKKFEEDVEAVFSGDTDPYKHFTVNMVVAISLQKMGKYAGLPDSYYLNAMRRFEDVVRPQDLKTLQCLVLIGQYALMTPTRTAVYYVIGLATRICQQMGLGDERTIGVGVSDPQTLDMRRRLSWIVTSHELGLAFSMGRPNGFAKSADLMNVKFFETVADEDITPDGIRGSSPCERKLVAIHFCKMRLLQAEIRRVLYEKKRPEPSHENHPWFAGMEQKLKSWLDACPEQPAWCRPLLVGYYHNMVIALYRPNPQVRRPTSNAAMKCFGASRYIIDTTSQQIEQQIKQQVERQTVDITLDALLIIYASLNALLWSISYPEVRAEHPREEVQDLAAAALEAIKLCSDRWPGSSSAVQLYTSLANACLQSYDVEEESPSPPSSSQLGTPVSRAGPISPESDVSRNTESSQAHPQSATSLFNASPFGYVFNATPDALAAHYAFDNGPSPFQQQPTFRSNSIFESPSTDSNGRRLSHLAPDFTPTDEPSVAERMPKQEPTPTATPMVGSLPTPPEPVAPPPIHHNNIGQSPSPVASTTQTATPVPTPTLHPISPSPIPQHTSVPIIQVQPKPQELFHAPQFKQQQQQAGPPFQRPPPPTFITPPQPNSQQRLPRPTHTTTDWFNRLPQFVPPHAFASGNNGASSFWDSAPNPFAGLGLGLTGERSEGTYTQGGGGGGGPRPSDTGYANPGNHNWDYTWGTEAALPEAAGFGPGLGLAPGAVAAGAPASDYYNSIWNNTRHGSLSQQEQLELMNVLEAEGMSDIDSFLNMGDGHGGNGAVGWGQQH</sequence>
<proteinExistence type="predicted"/>
<dbReference type="EMBL" id="MU860302">
    <property type="protein sequence ID" value="KAK4235043.1"/>
    <property type="molecule type" value="Genomic_DNA"/>
</dbReference>
<keyword evidence="11" id="KW-1185">Reference proteome</keyword>
<feature type="compositionally biased region" description="Polar residues" evidence="8">
    <location>
        <begin position="648"/>
        <end position="662"/>
    </location>
</feature>
<feature type="region of interest" description="Disordered" evidence="8">
    <location>
        <begin position="823"/>
        <end position="861"/>
    </location>
</feature>
<dbReference type="CDD" id="cd00067">
    <property type="entry name" value="GAL4"/>
    <property type="match status" value="1"/>
</dbReference>
<evidence type="ECO:0000256" key="3">
    <source>
        <dbReference type="ARBA" id="ARBA00022833"/>
    </source>
</evidence>
<feature type="region of interest" description="Disordered" evidence="8">
    <location>
        <begin position="617"/>
        <end position="662"/>
    </location>
</feature>
<organism evidence="10 11">
    <name type="scientific">Achaetomium macrosporum</name>
    <dbReference type="NCBI Taxonomy" id="79813"/>
    <lineage>
        <taxon>Eukaryota</taxon>
        <taxon>Fungi</taxon>
        <taxon>Dikarya</taxon>
        <taxon>Ascomycota</taxon>
        <taxon>Pezizomycotina</taxon>
        <taxon>Sordariomycetes</taxon>
        <taxon>Sordariomycetidae</taxon>
        <taxon>Sordariales</taxon>
        <taxon>Chaetomiaceae</taxon>
        <taxon>Achaetomium</taxon>
    </lineage>
</organism>
<dbReference type="GO" id="GO:0000981">
    <property type="term" value="F:DNA-binding transcription factor activity, RNA polymerase II-specific"/>
    <property type="evidence" value="ECO:0007669"/>
    <property type="project" value="InterPro"/>
</dbReference>
<evidence type="ECO:0000256" key="5">
    <source>
        <dbReference type="ARBA" id="ARBA00023125"/>
    </source>
</evidence>
<comment type="subcellular location">
    <subcellularLocation>
        <location evidence="1">Nucleus</location>
    </subcellularLocation>
</comment>
<dbReference type="CDD" id="cd12148">
    <property type="entry name" value="fungal_TF_MHR"/>
    <property type="match status" value="1"/>
</dbReference>
<dbReference type="GO" id="GO:0045944">
    <property type="term" value="P:positive regulation of transcription by RNA polymerase II"/>
    <property type="evidence" value="ECO:0007669"/>
    <property type="project" value="TreeGrafter"/>
</dbReference>
<evidence type="ECO:0000259" key="9">
    <source>
        <dbReference type="PROSITE" id="PS50048"/>
    </source>
</evidence>
<keyword evidence="4" id="KW-0805">Transcription regulation</keyword>
<feature type="domain" description="Zn(2)-C6 fungal-type" evidence="9">
    <location>
        <begin position="55"/>
        <end position="85"/>
    </location>
</feature>
<feature type="compositionally biased region" description="Low complexity" evidence="8">
    <location>
        <begin position="772"/>
        <end position="786"/>
    </location>
</feature>
<feature type="region of interest" description="Disordered" evidence="8">
    <location>
        <begin position="769"/>
        <end position="803"/>
    </location>
</feature>
<feature type="region of interest" description="Disordered" evidence="8">
    <location>
        <begin position="901"/>
        <end position="934"/>
    </location>
</feature>
<keyword evidence="5" id="KW-0238">DNA-binding</keyword>
<dbReference type="SUPFAM" id="SSF57701">
    <property type="entry name" value="Zn2/Cys6 DNA-binding domain"/>
    <property type="match status" value="1"/>
</dbReference>
<evidence type="ECO:0000256" key="8">
    <source>
        <dbReference type="SAM" id="MobiDB-lite"/>
    </source>
</evidence>
<dbReference type="GO" id="GO:0043565">
    <property type="term" value="F:sequence-specific DNA binding"/>
    <property type="evidence" value="ECO:0007669"/>
    <property type="project" value="TreeGrafter"/>
</dbReference>
<evidence type="ECO:0000313" key="10">
    <source>
        <dbReference type="EMBL" id="KAK4235043.1"/>
    </source>
</evidence>
<reference evidence="10" key="1">
    <citation type="journal article" date="2023" name="Mol. Phylogenet. Evol.">
        <title>Genome-scale phylogeny and comparative genomics of the fungal order Sordariales.</title>
        <authorList>
            <person name="Hensen N."/>
            <person name="Bonometti L."/>
            <person name="Westerberg I."/>
            <person name="Brannstrom I.O."/>
            <person name="Guillou S."/>
            <person name="Cros-Aarteil S."/>
            <person name="Calhoun S."/>
            <person name="Haridas S."/>
            <person name="Kuo A."/>
            <person name="Mondo S."/>
            <person name="Pangilinan J."/>
            <person name="Riley R."/>
            <person name="LaButti K."/>
            <person name="Andreopoulos B."/>
            <person name="Lipzen A."/>
            <person name="Chen C."/>
            <person name="Yan M."/>
            <person name="Daum C."/>
            <person name="Ng V."/>
            <person name="Clum A."/>
            <person name="Steindorff A."/>
            <person name="Ohm R.A."/>
            <person name="Martin F."/>
            <person name="Silar P."/>
            <person name="Natvig D.O."/>
            <person name="Lalanne C."/>
            <person name="Gautier V."/>
            <person name="Ament-Velasquez S.L."/>
            <person name="Kruys A."/>
            <person name="Hutchinson M.I."/>
            <person name="Powell A.J."/>
            <person name="Barry K."/>
            <person name="Miller A.N."/>
            <person name="Grigoriev I.V."/>
            <person name="Debuchy R."/>
            <person name="Gladieux P."/>
            <person name="Hiltunen Thoren M."/>
            <person name="Johannesson H."/>
        </authorList>
    </citation>
    <scope>NUCLEOTIDE SEQUENCE</scope>
    <source>
        <strain evidence="10">CBS 532.94</strain>
    </source>
</reference>
<dbReference type="Pfam" id="PF04082">
    <property type="entry name" value="Fungal_trans"/>
    <property type="match status" value="1"/>
</dbReference>
<keyword evidence="3" id="KW-0862">Zinc</keyword>
<dbReference type="GO" id="GO:0005634">
    <property type="term" value="C:nucleus"/>
    <property type="evidence" value="ECO:0007669"/>
    <property type="project" value="UniProtKB-SubCell"/>
</dbReference>
<dbReference type="PROSITE" id="PS00463">
    <property type="entry name" value="ZN2_CY6_FUNGAL_1"/>
    <property type="match status" value="1"/>
</dbReference>
<gene>
    <name evidence="10" type="ORF">C8A03DRAFT_37125</name>
</gene>
<reference evidence="10" key="2">
    <citation type="submission" date="2023-05" db="EMBL/GenBank/DDBJ databases">
        <authorList>
            <consortium name="Lawrence Berkeley National Laboratory"/>
            <person name="Steindorff A."/>
            <person name="Hensen N."/>
            <person name="Bonometti L."/>
            <person name="Westerberg I."/>
            <person name="Brannstrom I.O."/>
            <person name="Guillou S."/>
            <person name="Cros-Aarteil S."/>
            <person name="Calhoun S."/>
            <person name="Haridas S."/>
            <person name="Kuo A."/>
            <person name="Mondo S."/>
            <person name="Pangilinan J."/>
            <person name="Riley R."/>
            <person name="Labutti K."/>
            <person name="Andreopoulos B."/>
            <person name="Lipzen A."/>
            <person name="Chen C."/>
            <person name="Yanf M."/>
            <person name="Daum C."/>
            <person name="Ng V."/>
            <person name="Clum A."/>
            <person name="Ohm R."/>
            <person name="Martin F."/>
            <person name="Silar P."/>
            <person name="Natvig D."/>
            <person name="Lalanne C."/>
            <person name="Gautier V."/>
            <person name="Ament-Velasquez S.L."/>
            <person name="Kruys A."/>
            <person name="Hutchinson M.I."/>
            <person name="Powell A.J."/>
            <person name="Barry K."/>
            <person name="Miller A.N."/>
            <person name="Grigoriev I.V."/>
            <person name="Debuchy R."/>
            <person name="Gladieux P."/>
            <person name="Thoren M.H."/>
            <person name="Johannesson H."/>
        </authorList>
    </citation>
    <scope>NUCLEOTIDE SEQUENCE</scope>
    <source>
        <strain evidence="10">CBS 532.94</strain>
    </source>
</reference>
<dbReference type="GO" id="GO:0008270">
    <property type="term" value="F:zinc ion binding"/>
    <property type="evidence" value="ECO:0007669"/>
    <property type="project" value="InterPro"/>
</dbReference>
<keyword evidence="6" id="KW-0804">Transcription</keyword>
<protein>
    <submittedName>
        <fullName evidence="10">Fungal-specific transcription factor domain-containing protein</fullName>
    </submittedName>
</protein>
<dbReference type="PROSITE" id="PS50048">
    <property type="entry name" value="ZN2_CY6_FUNGAL_2"/>
    <property type="match status" value="1"/>
</dbReference>
<feature type="compositionally biased region" description="Pro residues" evidence="8">
    <location>
        <begin position="835"/>
        <end position="849"/>
    </location>
</feature>
<dbReference type="InterPro" id="IPR001138">
    <property type="entry name" value="Zn2Cys6_DnaBD"/>
</dbReference>
<keyword evidence="2" id="KW-0479">Metal-binding</keyword>
<dbReference type="AlphaFoldDB" id="A0AAN7C5Z4"/>
<feature type="compositionally biased region" description="Gly residues" evidence="8">
    <location>
        <begin position="913"/>
        <end position="922"/>
    </location>
</feature>
<dbReference type="GO" id="GO:0006351">
    <property type="term" value="P:DNA-templated transcription"/>
    <property type="evidence" value="ECO:0007669"/>
    <property type="project" value="InterPro"/>
</dbReference>
<evidence type="ECO:0000256" key="7">
    <source>
        <dbReference type="ARBA" id="ARBA00023242"/>
    </source>
</evidence>
<evidence type="ECO:0000313" key="11">
    <source>
        <dbReference type="Proteomes" id="UP001303760"/>
    </source>
</evidence>
<dbReference type="Pfam" id="PF00172">
    <property type="entry name" value="Zn_clus"/>
    <property type="match status" value="1"/>
</dbReference>
<dbReference type="InterPro" id="IPR007219">
    <property type="entry name" value="XnlR_reg_dom"/>
</dbReference>
<evidence type="ECO:0000256" key="2">
    <source>
        <dbReference type="ARBA" id="ARBA00022723"/>
    </source>
</evidence>